<organism evidence="1 2">
    <name type="scientific">phage Lak_Megaphage_Sonny</name>
    <dbReference type="NCBI Taxonomy" id="3109229"/>
    <lineage>
        <taxon>Viruses</taxon>
        <taxon>Duplodnaviria</taxon>
        <taxon>Heunggongvirae</taxon>
        <taxon>Uroviricota</taxon>
        <taxon>Caudoviricetes</taxon>
        <taxon>Caudoviricetes code 15 clade</taxon>
    </lineage>
</organism>
<reference evidence="1 2" key="1">
    <citation type="submission" date="2023-11" db="EMBL/GenBank/DDBJ databases">
        <authorList>
            <person name="Cook R."/>
            <person name="Crisci M."/>
            <person name="Pye H."/>
            <person name="Adriaenssens E."/>
            <person name="Santini J."/>
        </authorList>
    </citation>
    <scope>NUCLEOTIDE SEQUENCE [LARGE SCALE GENOMIC DNA]</scope>
    <source>
        <strain evidence="1">Lak_Megaphage_Sonny</strain>
    </source>
</reference>
<keyword evidence="2" id="KW-1185">Reference proteome</keyword>
<protein>
    <submittedName>
        <fullName evidence="1">Uncharacterized protein</fullName>
    </submittedName>
</protein>
<sequence>MFQYISDTIINIYDGICKYIVSVKTKINKQRTAKKTSDIKVVNVKIKKVTVTKTNKKETN</sequence>
<proteinExistence type="predicted"/>
<evidence type="ECO:0000313" key="1">
    <source>
        <dbReference type="EMBL" id="WQJ53628.1"/>
    </source>
</evidence>
<dbReference type="EMBL" id="OR769223">
    <property type="protein sequence ID" value="WQJ53628.1"/>
    <property type="molecule type" value="Genomic_DNA"/>
</dbReference>
<name>A0ABZ0Z354_9CAUD</name>
<accession>A0ABZ0Z354</accession>
<evidence type="ECO:0000313" key="2">
    <source>
        <dbReference type="Proteomes" id="UP001358193"/>
    </source>
</evidence>
<dbReference type="Proteomes" id="UP001358193">
    <property type="component" value="Segment"/>
</dbReference>